<dbReference type="GO" id="GO:0005524">
    <property type="term" value="F:ATP binding"/>
    <property type="evidence" value="ECO:0007669"/>
    <property type="project" value="UniProtKB-UniRule"/>
</dbReference>
<name>A0A4R6YW92_9GAMM</name>
<dbReference type="Gene3D" id="1.25.40.10">
    <property type="entry name" value="Tetratricopeptide repeat domain"/>
    <property type="match status" value="2"/>
</dbReference>
<evidence type="ECO:0000259" key="6">
    <source>
        <dbReference type="PROSITE" id="PS50011"/>
    </source>
</evidence>
<evidence type="ECO:0000256" key="2">
    <source>
        <dbReference type="ARBA" id="ARBA00022741"/>
    </source>
</evidence>
<dbReference type="AlphaFoldDB" id="A0A4R6YW92"/>
<dbReference type="EMBL" id="SNZH01000007">
    <property type="protein sequence ID" value="TDR43045.1"/>
    <property type="molecule type" value="Genomic_DNA"/>
</dbReference>
<dbReference type="PROSITE" id="PS50011">
    <property type="entry name" value="PROTEIN_KINASE_DOM"/>
    <property type="match status" value="1"/>
</dbReference>
<evidence type="ECO:0000256" key="5">
    <source>
        <dbReference type="PROSITE-ProRule" id="PRU10141"/>
    </source>
</evidence>
<evidence type="ECO:0000256" key="1">
    <source>
        <dbReference type="ARBA" id="ARBA00022679"/>
    </source>
</evidence>
<keyword evidence="8" id="KW-1185">Reference proteome</keyword>
<reference evidence="7 8" key="1">
    <citation type="submission" date="2019-03" db="EMBL/GenBank/DDBJ databases">
        <title>Genomic Encyclopedia of Type Strains, Phase IV (KMG-IV): sequencing the most valuable type-strain genomes for metagenomic binning, comparative biology and taxonomic classification.</title>
        <authorList>
            <person name="Goeker M."/>
        </authorList>
    </citation>
    <scope>NUCLEOTIDE SEQUENCE [LARGE SCALE GENOMIC DNA]</scope>
    <source>
        <strain evidence="7 8">DSM 21667</strain>
    </source>
</reference>
<dbReference type="OrthoDB" id="9783151at2"/>
<proteinExistence type="predicted"/>
<keyword evidence="2 5" id="KW-0547">Nucleotide-binding</keyword>
<dbReference type="PROSITE" id="PS00108">
    <property type="entry name" value="PROTEIN_KINASE_ST"/>
    <property type="match status" value="1"/>
</dbReference>
<dbReference type="InterPro" id="IPR000719">
    <property type="entry name" value="Prot_kinase_dom"/>
</dbReference>
<keyword evidence="3 7" id="KW-0418">Kinase</keyword>
<gene>
    <name evidence="7" type="ORF">DFR29_10750</name>
</gene>
<feature type="binding site" evidence="5">
    <location>
        <position position="113"/>
    </location>
    <ligand>
        <name>ATP</name>
        <dbReference type="ChEBI" id="CHEBI:30616"/>
    </ligand>
</feature>
<dbReference type="SUPFAM" id="SSF56112">
    <property type="entry name" value="Protein kinase-like (PK-like)"/>
    <property type="match status" value="1"/>
</dbReference>
<evidence type="ECO:0000313" key="7">
    <source>
        <dbReference type="EMBL" id="TDR43045.1"/>
    </source>
</evidence>
<dbReference type="Proteomes" id="UP000295293">
    <property type="component" value="Unassembled WGS sequence"/>
</dbReference>
<dbReference type="Pfam" id="PF00069">
    <property type="entry name" value="Pkinase"/>
    <property type="match status" value="1"/>
</dbReference>
<dbReference type="InterPro" id="IPR017441">
    <property type="entry name" value="Protein_kinase_ATP_BS"/>
</dbReference>
<dbReference type="SUPFAM" id="SSF48452">
    <property type="entry name" value="TPR-like"/>
    <property type="match status" value="1"/>
</dbReference>
<sequence length="847" mass="93398">MPSRAFHRIKQWFDLLVELPDAEREAFLASEPGLDDSARRQLRDLLHADGAAGPLTARSAVRDTAREPMRGQALLGRRIGAFEIRRALGQGGMGSVWLAERVDGEVEQQVAIKVIRPEVLDANTLARFRLERQLLALLQHPDIPTMLDLGELDDGSPYAIMEYVAGDPIDRYAVAHKLGLEPRLRLLLQVCEVVAYAHRNMIVHRDLKPGNVLVDTEGHPKLLDFGIAKPLLGQVGAIDVEQTVAAQRFVSLSHAAPEQLRGGAIGAACDVYGLGVLLYELLAGAPPFVLGQRTPAQLEYEICDVDPPPPSRRADNDARGARFAVPRDLDLIALRCLRKRPEDRYASVDQLAGDLRRFLDGQPVLARRGNLFYRVGRFVARHRVAVTLSALLLGSGLLGSVLLWRQHLATVEQQLRADEMSNLIMDALRSADPGGNSTKDLTARDVFERVAAQAQASPQLSSRSRARVLVAIARIDLELGQYRQAETLLDQVDTTTLDSLQRSEWDLLQARTQLYLAHYDRARELLARPLAATADADLAARWRLAQAFSHYEAGDTRKTLEILDTMDLAGALPDTREERSELRSWTLVQLGRSDDAIKEQVELLAIQRVRLGERSPAVYDSLSNLAFLQLRSGAIDQAEATMNELFVLADAMYSKTSLRYAPALSLARGLARERGNLAKAIALEKQVIAINLDQIGESSPHLARNYFNLADLYDRDHQADQAEAYFRHALDQAERVWLPSDTNVALFRISAACFLAERGKHAEAQAIVRRALADIEAYPAIKQFDIFSLGLAVDALSSYALGRSEMQRQALAAALKEIRDGAADADTAAWAQRLIVVAAALGVEPAA</sequence>
<evidence type="ECO:0000256" key="4">
    <source>
        <dbReference type="ARBA" id="ARBA00022840"/>
    </source>
</evidence>
<dbReference type="CDD" id="cd14014">
    <property type="entry name" value="STKc_PknB_like"/>
    <property type="match status" value="1"/>
</dbReference>
<dbReference type="Gene3D" id="1.10.510.10">
    <property type="entry name" value="Transferase(Phosphotransferase) domain 1"/>
    <property type="match status" value="1"/>
</dbReference>
<dbReference type="SMART" id="SM00220">
    <property type="entry name" value="S_TKc"/>
    <property type="match status" value="1"/>
</dbReference>
<dbReference type="InterPro" id="IPR008271">
    <property type="entry name" value="Ser/Thr_kinase_AS"/>
</dbReference>
<protein>
    <submittedName>
        <fullName evidence="7">Serine/threonine-protein kinase</fullName>
    </submittedName>
</protein>
<keyword evidence="1" id="KW-0808">Transferase</keyword>
<dbReference type="GO" id="GO:0004674">
    <property type="term" value="F:protein serine/threonine kinase activity"/>
    <property type="evidence" value="ECO:0007669"/>
    <property type="project" value="TreeGrafter"/>
</dbReference>
<dbReference type="PROSITE" id="PS00107">
    <property type="entry name" value="PROTEIN_KINASE_ATP"/>
    <property type="match status" value="1"/>
</dbReference>
<accession>A0A4R6YW92</accession>
<evidence type="ECO:0000256" key="3">
    <source>
        <dbReference type="ARBA" id="ARBA00022777"/>
    </source>
</evidence>
<organism evidence="7 8">
    <name type="scientific">Tahibacter aquaticus</name>
    <dbReference type="NCBI Taxonomy" id="520092"/>
    <lineage>
        <taxon>Bacteria</taxon>
        <taxon>Pseudomonadati</taxon>
        <taxon>Pseudomonadota</taxon>
        <taxon>Gammaproteobacteria</taxon>
        <taxon>Lysobacterales</taxon>
        <taxon>Rhodanobacteraceae</taxon>
        <taxon>Tahibacter</taxon>
    </lineage>
</organism>
<dbReference type="InterPro" id="IPR011990">
    <property type="entry name" value="TPR-like_helical_dom_sf"/>
</dbReference>
<keyword evidence="4 5" id="KW-0067">ATP-binding</keyword>
<comment type="caution">
    <text evidence="7">The sequence shown here is derived from an EMBL/GenBank/DDBJ whole genome shotgun (WGS) entry which is preliminary data.</text>
</comment>
<dbReference type="PANTHER" id="PTHR43289:SF34">
    <property type="entry name" value="SERINE_THREONINE-PROTEIN KINASE YBDM-RELATED"/>
    <property type="match status" value="1"/>
</dbReference>
<dbReference type="InterPro" id="IPR011009">
    <property type="entry name" value="Kinase-like_dom_sf"/>
</dbReference>
<evidence type="ECO:0000313" key="8">
    <source>
        <dbReference type="Proteomes" id="UP000295293"/>
    </source>
</evidence>
<dbReference type="PANTHER" id="PTHR43289">
    <property type="entry name" value="MITOGEN-ACTIVATED PROTEIN KINASE KINASE KINASE 20-RELATED"/>
    <property type="match status" value="1"/>
</dbReference>
<dbReference type="Gene3D" id="3.30.200.20">
    <property type="entry name" value="Phosphorylase Kinase, domain 1"/>
    <property type="match status" value="1"/>
</dbReference>
<feature type="domain" description="Protein kinase" evidence="6">
    <location>
        <begin position="82"/>
        <end position="359"/>
    </location>
</feature>
<dbReference type="RefSeq" id="WP_133818966.1">
    <property type="nucleotide sequence ID" value="NZ_SNZH01000007.1"/>
</dbReference>